<evidence type="ECO:0000313" key="1">
    <source>
        <dbReference type="EnsemblPlants" id="KQK86794"/>
    </source>
</evidence>
<keyword evidence="2" id="KW-1185">Reference proteome</keyword>
<sequence>MNRGEYLGQEWSLYLRHITVISAISCIYKQDDPSWKTKEIH</sequence>
<dbReference type="AlphaFoldDB" id="K4AN90"/>
<accession>K4AN90</accession>
<dbReference type="Gramene" id="KQK86794">
    <property type="protein sequence ID" value="KQK86794"/>
    <property type="gene ID" value="SETIT_040387mg"/>
</dbReference>
<proteinExistence type="predicted"/>
<evidence type="ECO:0000313" key="2">
    <source>
        <dbReference type="Proteomes" id="UP000004995"/>
    </source>
</evidence>
<organism evidence="1 2">
    <name type="scientific">Setaria italica</name>
    <name type="common">Foxtail millet</name>
    <name type="synonym">Panicum italicum</name>
    <dbReference type="NCBI Taxonomy" id="4555"/>
    <lineage>
        <taxon>Eukaryota</taxon>
        <taxon>Viridiplantae</taxon>
        <taxon>Streptophyta</taxon>
        <taxon>Embryophyta</taxon>
        <taxon>Tracheophyta</taxon>
        <taxon>Spermatophyta</taxon>
        <taxon>Magnoliopsida</taxon>
        <taxon>Liliopsida</taxon>
        <taxon>Poales</taxon>
        <taxon>Poaceae</taxon>
        <taxon>PACMAD clade</taxon>
        <taxon>Panicoideae</taxon>
        <taxon>Panicodae</taxon>
        <taxon>Paniceae</taxon>
        <taxon>Cenchrinae</taxon>
        <taxon>Setaria</taxon>
    </lineage>
</organism>
<dbReference type="HOGENOM" id="CLU_3280516_0_0_1"/>
<dbReference type="Proteomes" id="UP000004995">
    <property type="component" value="Unassembled WGS sequence"/>
</dbReference>
<protein>
    <submittedName>
        <fullName evidence="1">Uncharacterized protein</fullName>
    </submittedName>
</protein>
<reference evidence="2" key="1">
    <citation type="journal article" date="2012" name="Nat. Biotechnol.">
        <title>Reference genome sequence of the model plant Setaria.</title>
        <authorList>
            <person name="Bennetzen J.L."/>
            <person name="Schmutz J."/>
            <person name="Wang H."/>
            <person name="Percifield R."/>
            <person name="Hawkins J."/>
            <person name="Pontaroli A.C."/>
            <person name="Estep M."/>
            <person name="Feng L."/>
            <person name="Vaughn J.N."/>
            <person name="Grimwood J."/>
            <person name="Jenkins J."/>
            <person name="Barry K."/>
            <person name="Lindquist E."/>
            <person name="Hellsten U."/>
            <person name="Deshpande S."/>
            <person name="Wang X."/>
            <person name="Wu X."/>
            <person name="Mitros T."/>
            <person name="Triplett J."/>
            <person name="Yang X."/>
            <person name="Ye C.Y."/>
            <person name="Mauro-Herrera M."/>
            <person name="Wang L."/>
            <person name="Li P."/>
            <person name="Sharma M."/>
            <person name="Sharma R."/>
            <person name="Ronald P.C."/>
            <person name="Panaud O."/>
            <person name="Kellogg E.A."/>
            <person name="Brutnell T.P."/>
            <person name="Doust A.N."/>
            <person name="Tuskan G.A."/>
            <person name="Rokhsar D."/>
            <person name="Devos K.M."/>
        </authorList>
    </citation>
    <scope>NUCLEOTIDE SEQUENCE [LARGE SCALE GENOMIC DNA]</scope>
    <source>
        <strain evidence="2">cv. Yugu1</strain>
    </source>
</reference>
<reference evidence="1" key="2">
    <citation type="submission" date="2018-08" db="UniProtKB">
        <authorList>
            <consortium name="EnsemblPlants"/>
        </authorList>
    </citation>
    <scope>IDENTIFICATION</scope>
    <source>
        <strain evidence="1">Yugu1</strain>
    </source>
</reference>
<dbReference type="EMBL" id="AGNK02005333">
    <property type="status" value="NOT_ANNOTATED_CDS"/>
    <property type="molecule type" value="Genomic_DNA"/>
</dbReference>
<dbReference type="EnsemblPlants" id="KQK86794">
    <property type="protein sequence ID" value="KQK86794"/>
    <property type="gene ID" value="SETIT_040387mg"/>
</dbReference>
<dbReference type="InParanoid" id="K4AN90"/>
<name>K4AN90_SETIT</name>